<gene>
    <name evidence="3" type="ORF">SCF082_LOCUS48252</name>
</gene>
<dbReference type="SUPFAM" id="SSF52540">
    <property type="entry name" value="P-loop containing nucleoside triphosphate hydrolases"/>
    <property type="match status" value="1"/>
</dbReference>
<dbReference type="EMBL" id="CAXAMM010042148">
    <property type="protein sequence ID" value="CAK9103290.1"/>
    <property type="molecule type" value="Genomic_DNA"/>
</dbReference>
<feature type="transmembrane region" description="Helical" evidence="2">
    <location>
        <begin position="32"/>
        <end position="54"/>
    </location>
</feature>
<reference evidence="3 4" key="1">
    <citation type="submission" date="2024-02" db="EMBL/GenBank/DDBJ databases">
        <authorList>
            <person name="Chen Y."/>
            <person name="Shah S."/>
            <person name="Dougan E. K."/>
            <person name="Thang M."/>
            <person name="Chan C."/>
        </authorList>
    </citation>
    <scope>NUCLEOTIDE SEQUENCE [LARGE SCALE GENOMIC DNA]</scope>
</reference>
<keyword evidence="2" id="KW-0472">Membrane</keyword>
<evidence type="ECO:0008006" key="5">
    <source>
        <dbReference type="Google" id="ProtNLM"/>
    </source>
</evidence>
<dbReference type="Gene3D" id="3.40.50.300">
    <property type="entry name" value="P-loop containing nucleotide triphosphate hydrolases"/>
    <property type="match status" value="1"/>
</dbReference>
<evidence type="ECO:0000256" key="1">
    <source>
        <dbReference type="SAM" id="MobiDB-lite"/>
    </source>
</evidence>
<evidence type="ECO:0000313" key="3">
    <source>
        <dbReference type="EMBL" id="CAK9103290.1"/>
    </source>
</evidence>
<name>A0ABP0RRL5_9DINO</name>
<sequence>MHARGPNSVGSAKTPAGAEPAVGNHRGKRCRALLGVVLVAVMVLGYGGVEVWPFDNKDGQLFLAPLRKGSVLKRRQPALAEVHADDKCENRNVVGLGLPFAGSAQLLNNALHLLGYVVKPASQTWQEWTPGSDSWTRLSAPNPFPPSADDFLDEVLAAAGHIAAVEGPWAFLNSSQVVARPDVLFVDVAVDDMMAIDAELKAGLSENGAPDDVSIDQILADESLTVWGVDPVTYALLLAQRHALHRQAMARLKAQVGSRVHRFAEALRLAEFLGCSKAKGKAAFEREVALEPDVSALIVTDEVAAVLKAWRAFSFEWDRNGNALRVTRDNLPAREFLRRALKSARRCTHRHRVFGIGMFKTATTFTADVVQRYGFRPGIKLFTPPKINQYADGPSLRSFLHSDDPIGKRQLNGIWMRIDRARSSKDAPTLFLFRELHERFPRAKFVMTHRDPISVVNSDLKAWARLHAKNLQGLNLGDYVKVGAKAYGYPVVEFLLIGIRRYFMHDEAVARFFHDKQDQILHVNVTKIGGAETSKQLGQLLGCNEAMVNHILGMAANRRRAPKTTRSALTPRDIEWLTTSWRNMRFEAEAGMIRGVWMGDKRASQLYREEVLGEKGKI</sequence>
<accession>A0ABP0RRL5</accession>
<proteinExistence type="predicted"/>
<feature type="region of interest" description="Disordered" evidence="1">
    <location>
        <begin position="1"/>
        <end position="23"/>
    </location>
</feature>
<dbReference type="Pfam" id="PF17784">
    <property type="entry name" value="Sulfotransfer_4"/>
    <property type="match status" value="1"/>
</dbReference>
<comment type="caution">
    <text evidence="3">The sequence shown here is derived from an EMBL/GenBank/DDBJ whole genome shotgun (WGS) entry which is preliminary data.</text>
</comment>
<protein>
    <recommendedName>
        <fullName evidence="5">Protein-tyrosine sulfotransferase</fullName>
    </recommendedName>
</protein>
<evidence type="ECO:0000256" key="2">
    <source>
        <dbReference type="SAM" id="Phobius"/>
    </source>
</evidence>
<dbReference type="Proteomes" id="UP001642464">
    <property type="component" value="Unassembled WGS sequence"/>
</dbReference>
<keyword evidence="4" id="KW-1185">Reference proteome</keyword>
<dbReference type="InterPro" id="IPR027417">
    <property type="entry name" value="P-loop_NTPase"/>
</dbReference>
<dbReference type="InterPro" id="IPR040632">
    <property type="entry name" value="Sulfotransfer_4"/>
</dbReference>
<organism evidence="3 4">
    <name type="scientific">Durusdinium trenchii</name>
    <dbReference type="NCBI Taxonomy" id="1381693"/>
    <lineage>
        <taxon>Eukaryota</taxon>
        <taxon>Sar</taxon>
        <taxon>Alveolata</taxon>
        <taxon>Dinophyceae</taxon>
        <taxon>Suessiales</taxon>
        <taxon>Symbiodiniaceae</taxon>
        <taxon>Durusdinium</taxon>
    </lineage>
</organism>
<keyword evidence="2" id="KW-0812">Transmembrane</keyword>
<evidence type="ECO:0000313" key="4">
    <source>
        <dbReference type="Proteomes" id="UP001642464"/>
    </source>
</evidence>
<keyword evidence="2" id="KW-1133">Transmembrane helix</keyword>